<comment type="caution">
    <text evidence="5">The sequence shown here is derived from an EMBL/GenBank/DDBJ whole genome shotgun (WGS) entry which is preliminary data.</text>
</comment>
<dbReference type="PANTHER" id="PTHR31323:SF14">
    <property type="entry name" value="MECHANOSENSITIVE ION CHANNEL PROTEIN MSY2"/>
    <property type="match status" value="1"/>
</dbReference>
<keyword evidence="6" id="KW-1185">Reference proteome</keyword>
<keyword evidence="3" id="KW-0472">Membrane</keyword>
<keyword evidence="1" id="KW-0106">Calcium</keyword>
<name>A0A9W9LRT7_9EURO</name>
<dbReference type="PROSITE" id="PS50222">
    <property type="entry name" value="EF_HAND_2"/>
    <property type="match status" value="1"/>
</dbReference>
<dbReference type="GO" id="GO:0005509">
    <property type="term" value="F:calcium ion binding"/>
    <property type="evidence" value="ECO:0007669"/>
    <property type="project" value="InterPro"/>
</dbReference>
<proteinExistence type="predicted"/>
<dbReference type="CDD" id="cd00051">
    <property type="entry name" value="EFh"/>
    <property type="match status" value="1"/>
</dbReference>
<dbReference type="Pfam" id="PF00924">
    <property type="entry name" value="MS_channel_2nd"/>
    <property type="match status" value="1"/>
</dbReference>
<evidence type="ECO:0000313" key="5">
    <source>
        <dbReference type="EMBL" id="KAJ5172523.1"/>
    </source>
</evidence>
<feature type="compositionally biased region" description="Polar residues" evidence="2">
    <location>
        <begin position="732"/>
        <end position="762"/>
    </location>
</feature>
<evidence type="ECO:0000259" key="4">
    <source>
        <dbReference type="PROSITE" id="PS50222"/>
    </source>
</evidence>
<sequence>MKGRLGIAAHRLTAHRFEQIPDHPHDGMGNPHDVTIDIPLSDSPHYSQNGAMAGNGEKGPVATAGPARGPGRRRRFDSDINEATGKPSDAPDDGTLNRLGRIYQAIYNFSIVTRYMIYVIPIGALIAIPIIVGATAAKNARIGGVHIYWFFTWIEVVWVSLWVCKIFAKVLPYVFQTLCGIVSSGTRKYALILRALETPITIVFWSVVSLVTFLPIMTMNPGKEKSGDTEVKSWEKSVKNILFALLVCSLIFLGEKAIVQLISISYHRKQFDAKIKESKRNTYLVSMLFEASRSMFPMYCAEFSEEDAIIYDSILAQTGGKKGKRGSMMPLRMVREVGRQVGQNVGRIGDKVTAAFGNVASELTGKQVFNPNATHSIVVQALERKRCAAALARRIWMSFVVEGREALFLEDLIEVLGPEHENEAEECFAALDKDGNGDISLDEMILAISEFGRMRKSLNNSMHDVDQAINVLDNLLMSVAFVVGILVFVSFVTTGFGTVIAAGATSLLSLSFVFSTTAQEVLGSCIFLFVKHPFDIGDRVDINDKSYVVERISLLFSVFRTVGDHRMTQTPNNILNNLWIDNFTRANAMHEQLTVPVSFDTSFAEIQALREEMELFVRDKENCRDFQPDIDIEVVGVGDMDKLELRVDIRHKSNWANETVRAARRSKFMCALVLAIRKVPIRGPGAAAPEDESKDGGDDGDDKGDKSDGASITGNRKSTQATAAAGAAGATLNENSAQATGFDQGRSGTITHRGSAHAGQSTEAAFAERLNARTPALDVTRDEREPDLYRTATNASSQGNQPGAAGIVSRELSTGHRKAGTRVSYHDDNGNAPAPAPLSPVQAGLTPSSSAVPILSNPPPPGSRGSARYEPPNQAENLDRAPTLPIIGSPETGTFNTSYYQSDTSYDTAPHGAMAGAPHRHPSSAAPFSGVAPSSNYDTDRYDPVSPPSIHSPSQPIPPAPAVPAHGVPAYGAEGQGFEQGRRPSFISRTLKKGRGSQHRSPYVEHEA</sequence>
<dbReference type="InterPro" id="IPR006685">
    <property type="entry name" value="MscS_channel_2nd"/>
</dbReference>
<dbReference type="SUPFAM" id="SSF47473">
    <property type="entry name" value="EF-hand"/>
    <property type="match status" value="1"/>
</dbReference>
<feature type="transmembrane region" description="Helical" evidence="3">
    <location>
        <begin position="189"/>
        <end position="216"/>
    </location>
</feature>
<dbReference type="InterPro" id="IPR058650">
    <property type="entry name" value="Msy1/2-like"/>
</dbReference>
<dbReference type="Gene3D" id="1.10.238.10">
    <property type="entry name" value="EF-hand"/>
    <property type="match status" value="1"/>
</dbReference>
<feature type="domain" description="EF-hand" evidence="4">
    <location>
        <begin position="419"/>
        <end position="454"/>
    </location>
</feature>
<dbReference type="InterPro" id="IPR002048">
    <property type="entry name" value="EF_hand_dom"/>
</dbReference>
<accession>A0A9W9LRT7</accession>
<evidence type="ECO:0000256" key="1">
    <source>
        <dbReference type="ARBA" id="ARBA00022837"/>
    </source>
</evidence>
<feature type="transmembrane region" description="Helical" evidence="3">
    <location>
        <begin position="147"/>
        <end position="168"/>
    </location>
</feature>
<dbReference type="Proteomes" id="UP001146351">
    <property type="component" value="Unassembled WGS sequence"/>
</dbReference>
<dbReference type="InterPro" id="IPR010920">
    <property type="entry name" value="LSM_dom_sf"/>
</dbReference>
<feature type="compositionally biased region" description="Low complexity" evidence="2">
    <location>
        <begin position="721"/>
        <end position="731"/>
    </location>
</feature>
<feature type="compositionally biased region" description="Low complexity" evidence="2">
    <location>
        <begin position="59"/>
        <end position="69"/>
    </location>
</feature>
<evidence type="ECO:0000313" key="6">
    <source>
        <dbReference type="Proteomes" id="UP001146351"/>
    </source>
</evidence>
<gene>
    <name evidence="5" type="ORF">N7492_005116</name>
</gene>
<feature type="compositionally biased region" description="Polar residues" evidence="2">
    <location>
        <begin position="710"/>
        <end position="720"/>
    </location>
</feature>
<dbReference type="OrthoDB" id="544685at2759"/>
<dbReference type="InterPro" id="IPR011992">
    <property type="entry name" value="EF-hand-dom_pair"/>
</dbReference>
<dbReference type="SUPFAM" id="SSF50182">
    <property type="entry name" value="Sm-like ribonucleoproteins"/>
    <property type="match status" value="1"/>
</dbReference>
<feature type="region of interest" description="Disordered" evidence="2">
    <location>
        <begin position="39"/>
        <end position="92"/>
    </location>
</feature>
<reference evidence="5" key="2">
    <citation type="journal article" date="2023" name="IMA Fungus">
        <title>Comparative genomic study of the Penicillium genus elucidates a diverse pangenome and 15 lateral gene transfer events.</title>
        <authorList>
            <person name="Petersen C."/>
            <person name="Sorensen T."/>
            <person name="Nielsen M.R."/>
            <person name="Sondergaard T.E."/>
            <person name="Sorensen J.L."/>
            <person name="Fitzpatrick D.A."/>
            <person name="Frisvad J.C."/>
            <person name="Nielsen K.L."/>
        </authorList>
    </citation>
    <scope>NUCLEOTIDE SEQUENCE</scope>
    <source>
        <strain evidence="5">IBT 21917</strain>
    </source>
</reference>
<protein>
    <recommendedName>
        <fullName evidence="4">EF-hand domain-containing protein</fullName>
    </recommendedName>
</protein>
<dbReference type="GO" id="GO:0006874">
    <property type="term" value="P:intracellular calcium ion homeostasis"/>
    <property type="evidence" value="ECO:0007669"/>
    <property type="project" value="TreeGrafter"/>
</dbReference>
<keyword evidence="3" id="KW-0812">Transmembrane</keyword>
<keyword evidence="3" id="KW-1133">Transmembrane helix</keyword>
<feature type="transmembrane region" description="Helical" evidence="3">
    <location>
        <begin position="475"/>
        <end position="501"/>
    </location>
</feature>
<dbReference type="PANTHER" id="PTHR31323">
    <property type="entry name" value="MECHANOSENSITIVE ION CHANNEL PROTEIN MSY2"/>
    <property type="match status" value="1"/>
</dbReference>
<dbReference type="AlphaFoldDB" id="A0A9W9LRT7"/>
<feature type="region of interest" description="Disordered" evidence="2">
    <location>
        <begin position="683"/>
        <end position="762"/>
    </location>
</feature>
<reference evidence="5" key="1">
    <citation type="submission" date="2022-11" db="EMBL/GenBank/DDBJ databases">
        <authorList>
            <person name="Petersen C."/>
        </authorList>
    </citation>
    <scope>NUCLEOTIDE SEQUENCE</scope>
    <source>
        <strain evidence="5">IBT 21917</strain>
    </source>
</reference>
<feature type="region of interest" description="Disordered" evidence="2">
    <location>
        <begin position="911"/>
        <end position="1008"/>
    </location>
</feature>
<dbReference type="Pfam" id="PF25886">
    <property type="entry name" value="Msy1"/>
    <property type="match status" value="1"/>
</dbReference>
<organism evidence="5 6">
    <name type="scientific">Penicillium capsulatum</name>
    <dbReference type="NCBI Taxonomy" id="69766"/>
    <lineage>
        <taxon>Eukaryota</taxon>
        <taxon>Fungi</taxon>
        <taxon>Dikarya</taxon>
        <taxon>Ascomycota</taxon>
        <taxon>Pezizomycotina</taxon>
        <taxon>Eurotiomycetes</taxon>
        <taxon>Eurotiomycetidae</taxon>
        <taxon>Eurotiales</taxon>
        <taxon>Aspergillaceae</taxon>
        <taxon>Penicillium</taxon>
    </lineage>
</organism>
<dbReference type="PROSITE" id="PS00018">
    <property type="entry name" value="EF_HAND_1"/>
    <property type="match status" value="1"/>
</dbReference>
<evidence type="ECO:0000256" key="2">
    <source>
        <dbReference type="SAM" id="MobiDB-lite"/>
    </source>
</evidence>
<evidence type="ECO:0000256" key="3">
    <source>
        <dbReference type="SAM" id="Phobius"/>
    </source>
</evidence>
<feature type="region of interest" description="Disordered" evidence="2">
    <location>
        <begin position="812"/>
        <end position="899"/>
    </location>
</feature>
<dbReference type="InterPro" id="IPR018247">
    <property type="entry name" value="EF_Hand_1_Ca_BS"/>
</dbReference>
<feature type="transmembrane region" description="Helical" evidence="3">
    <location>
        <begin position="241"/>
        <end position="266"/>
    </location>
</feature>
<dbReference type="SMART" id="SM00054">
    <property type="entry name" value="EFh"/>
    <property type="match status" value="1"/>
</dbReference>
<dbReference type="EMBL" id="JAPQKO010000003">
    <property type="protein sequence ID" value="KAJ5172523.1"/>
    <property type="molecule type" value="Genomic_DNA"/>
</dbReference>
<dbReference type="GO" id="GO:0016020">
    <property type="term" value="C:membrane"/>
    <property type="evidence" value="ECO:0007669"/>
    <property type="project" value="InterPro"/>
</dbReference>
<feature type="transmembrane region" description="Helical" evidence="3">
    <location>
        <begin position="115"/>
        <end position="135"/>
    </location>
</feature>
<dbReference type="GO" id="GO:0005262">
    <property type="term" value="F:calcium channel activity"/>
    <property type="evidence" value="ECO:0007669"/>
    <property type="project" value="TreeGrafter"/>
</dbReference>
<feature type="compositionally biased region" description="Acidic residues" evidence="2">
    <location>
        <begin position="689"/>
        <end position="702"/>
    </location>
</feature>